<feature type="transmembrane region" description="Helical" evidence="5">
    <location>
        <begin position="382"/>
        <end position="400"/>
    </location>
</feature>
<dbReference type="InterPro" id="IPR022324">
    <property type="entry name" value="Bacilysin_exporter_BacE_put"/>
</dbReference>
<dbReference type="InterPro" id="IPR036259">
    <property type="entry name" value="MFS_trans_sf"/>
</dbReference>
<dbReference type="InterPro" id="IPR020846">
    <property type="entry name" value="MFS_dom"/>
</dbReference>
<sequence length="407" mass="43045">MQDAASRPVNPWLLSLFWFGSAFHWFILLPILIPADVVRFVGEASKGTYLGLMLGVSAVIPLVLPPIIGAYSDRVGKRLPFLVWGVVLNALGVLGMALAHTYWPFFLAFLLVQLGNNLATAPYSALIPELVPSERRGHASGAMGLLQLMGQALGGIAVLVTGLLVGAGVLPAAREAQYLLVGVVLIGSAAVTLLNVPEPPAAQRSAAPALRWTALFLHQAFLWVFLTRALFSLGQYSVQPFLQFYLGDVVAVPQPAEAVSYLLLALVAGGTVSALIGGRISDRVGRKPVIYVAGGLMAICALLFLFAPSFGVALAIGLLFGLGYGAFTSVDWALGADAMPSARSFARDMGIWHVAFVAPQLVSTPQGRLLDWGNSVAPNLGYTLIFGSAVVFFALGVILIRNVKGVR</sequence>
<feature type="transmembrane region" description="Helical" evidence="5">
    <location>
        <begin position="12"/>
        <end position="35"/>
    </location>
</feature>
<dbReference type="EMBL" id="JACHHG010000020">
    <property type="protein sequence ID" value="MBB6100048.1"/>
    <property type="molecule type" value="Genomic_DNA"/>
</dbReference>
<name>A0A841I6E2_9DEIO</name>
<dbReference type="PANTHER" id="PTHR23528:SF1">
    <property type="entry name" value="MAJOR FACILITATOR SUPERFAMILY (MFS) PROFILE DOMAIN-CONTAINING PROTEIN"/>
    <property type="match status" value="1"/>
</dbReference>
<evidence type="ECO:0000256" key="5">
    <source>
        <dbReference type="SAM" id="Phobius"/>
    </source>
</evidence>
<feature type="transmembrane region" description="Helical" evidence="5">
    <location>
        <begin position="313"/>
        <end position="333"/>
    </location>
</feature>
<dbReference type="SUPFAM" id="SSF103473">
    <property type="entry name" value="MFS general substrate transporter"/>
    <property type="match status" value="1"/>
</dbReference>
<dbReference type="RefSeq" id="WP_183988784.1">
    <property type="nucleotide sequence ID" value="NZ_JACHHG010000020.1"/>
</dbReference>
<dbReference type="PRINTS" id="PR01988">
    <property type="entry name" value="EXPORTERBACE"/>
</dbReference>
<evidence type="ECO:0000256" key="4">
    <source>
        <dbReference type="ARBA" id="ARBA00023136"/>
    </source>
</evidence>
<proteinExistence type="predicted"/>
<dbReference type="GO" id="GO:0016020">
    <property type="term" value="C:membrane"/>
    <property type="evidence" value="ECO:0007669"/>
    <property type="project" value="UniProtKB-SubCell"/>
</dbReference>
<dbReference type="GO" id="GO:0022857">
    <property type="term" value="F:transmembrane transporter activity"/>
    <property type="evidence" value="ECO:0007669"/>
    <property type="project" value="InterPro"/>
</dbReference>
<keyword evidence="3 5" id="KW-1133">Transmembrane helix</keyword>
<dbReference type="PANTHER" id="PTHR23528">
    <property type="match status" value="1"/>
</dbReference>
<organism evidence="7 8">
    <name type="scientific">Deinobacterium chartae</name>
    <dbReference type="NCBI Taxonomy" id="521158"/>
    <lineage>
        <taxon>Bacteria</taxon>
        <taxon>Thermotogati</taxon>
        <taxon>Deinococcota</taxon>
        <taxon>Deinococci</taxon>
        <taxon>Deinococcales</taxon>
        <taxon>Deinococcaceae</taxon>
        <taxon>Deinobacterium</taxon>
    </lineage>
</organism>
<dbReference type="AlphaFoldDB" id="A0A841I6E2"/>
<dbReference type="InterPro" id="IPR005829">
    <property type="entry name" value="Sugar_transporter_CS"/>
</dbReference>
<dbReference type="PROSITE" id="PS00216">
    <property type="entry name" value="SUGAR_TRANSPORT_1"/>
    <property type="match status" value="1"/>
</dbReference>
<feature type="transmembrane region" description="Helical" evidence="5">
    <location>
        <begin position="148"/>
        <end position="170"/>
    </location>
</feature>
<feature type="transmembrane region" description="Helical" evidence="5">
    <location>
        <begin position="105"/>
        <end position="127"/>
    </location>
</feature>
<dbReference type="InterPro" id="IPR011701">
    <property type="entry name" value="MFS"/>
</dbReference>
<feature type="transmembrane region" description="Helical" evidence="5">
    <location>
        <begin position="289"/>
        <end position="307"/>
    </location>
</feature>
<feature type="transmembrane region" description="Helical" evidence="5">
    <location>
        <begin position="81"/>
        <end position="99"/>
    </location>
</feature>
<evidence type="ECO:0000313" key="7">
    <source>
        <dbReference type="EMBL" id="MBB6100048.1"/>
    </source>
</evidence>
<feature type="transmembrane region" description="Helical" evidence="5">
    <location>
        <begin position="47"/>
        <end position="69"/>
    </location>
</feature>
<keyword evidence="8" id="KW-1185">Reference proteome</keyword>
<evidence type="ECO:0000313" key="8">
    <source>
        <dbReference type="Proteomes" id="UP000569951"/>
    </source>
</evidence>
<evidence type="ECO:0000256" key="2">
    <source>
        <dbReference type="ARBA" id="ARBA00022692"/>
    </source>
</evidence>
<dbReference type="Proteomes" id="UP000569951">
    <property type="component" value="Unassembled WGS sequence"/>
</dbReference>
<dbReference type="PROSITE" id="PS50850">
    <property type="entry name" value="MFS"/>
    <property type="match status" value="1"/>
</dbReference>
<protein>
    <submittedName>
        <fullName evidence="7">MFS family permease</fullName>
    </submittedName>
</protein>
<evidence type="ECO:0000256" key="3">
    <source>
        <dbReference type="ARBA" id="ARBA00022989"/>
    </source>
</evidence>
<keyword evidence="2 5" id="KW-0812">Transmembrane</keyword>
<gene>
    <name evidence="7" type="ORF">HNR42_003513</name>
</gene>
<dbReference type="Pfam" id="PF07690">
    <property type="entry name" value="MFS_1"/>
    <property type="match status" value="1"/>
</dbReference>
<feature type="transmembrane region" description="Helical" evidence="5">
    <location>
        <begin position="215"/>
        <end position="238"/>
    </location>
</feature>
<reference evidence="7 8" key="1">
    <citation type="submission" date="2020-08" db="EMBL/GenBank/DDBJ databases">
        <title>Genomic Encyclopedia of Type Strains, Phase IV (KMG-IV): sequencing the most valuable type-strain genomes for metagenomic binning, comparative biology and taxonomic classification.</title>
        <authorList>
            <person name="Goeker M."/>
        </authorList>
    </citation>
    <scope>NUCLEOTIDE SEQUENCE [LARGE SCALE GENOMIC DNA]</scope>
    <source>
        <strain evidence="7 8">DSM 21458</strain>
    </source>
</reference>
<comment type="subcellular location">
    <subcellularLocation>
        <location evidence="1">Membrane</location>
        <topology evidence="1">Multi-pass membrane protein</topology>
    </subcellularLocation>
</comment>
<comment type="caution">
    <text evidence="7">The sequence shown here is derived from an EMBL/GenBank/DDBJ whole genome shotgun (WGS) entry which is preliminary data.</text>
</comment>
<evidence type="ECO:0000259" key="6">
    <source>
        <dbReference type="PROSITE" id="PS50850"/>
    </source>
</evidence>
<keyword evidence="4 5" id="KW-0472">Membrane</keyword>
<feature type="transmembrane region" description="Helical" evidence="5">
    <location>
        <begin position="258"/>
        <end position="277"/>
    </location>
</feature>
<dbReference type="Gene3D" id="1.20.1250.20">
    <property type="entry name" value="MFS general substrate transporter like domains"/>
    <property type="match status" value="2"/>
</dbReference>
<accession>A0A841I6E2</accession>
<feature type="domain" description="Major facilitator superfamily (MFS) profile" evidence="6">
    <location>
        <begin position="10"/>
        <end position="407"/>
    </location>
</feature>
<feature type="transmembrane region" description="Helical" evidence="5">
    <location>
        <begin position="176"/>
        <end position="194"/>
    </location>
</feature>
<feature type="transmembrane region" description="Helical" evidence="5">
    <location>
        <begin position="345"/>
        <end position="362"/>
    </location>
</feature>
<evidence type="ECO:0000256" key="1">
    <source>
        <dbReference type="ARBA" id="ARBA00004141"/>
    </source>
</evidence>